<evidence type="ECO:0000313" key="2">
    <source>
        <dbReference type="Proteomes" id="UP000070414"/>
    </source>
</evidence>
<dbReference type="AlphaFoldDB" id="A0A133UPY9"/>
<reference evidence="1 2" key="1">
    <citation type="journal article" date="2016" name="Sci. Rep.">
        <title>Metabolic traits of an uncultured archaeal lineage -MSBL1- from brine pools of the Red Sea.</title>
        <authorList>
            <person name="Mwirichia R."/>
            <person name="Alam I."/>
            <person name="Rashid M."/>
            <person name="Vinu M."/>
            <person name="Ba-Alawi W."/>
            <person name="Anthony Kamau A."/>
            <person name="Kamanda Ngugi D."/>
            <person name="Goker M."/>
            <person name="Klenk H.P."/>
            <person name="Bajic V."/>
            <person name="Stingl U."/>
        </authorList>
    </citation>
    <scope>NUCLEOTIDE SEQUENCE [LARGE SCALE GENOMIC DNA]</scope>
    <source>
        <strain evidence="1">SCGC-AAA259I14</strain>
    </source>
</reference>
<evidence type="ECO:0000313" key="1">
    <source>
        <dbReference type="EMBL" id="KXA96265.1"/>
    </source>
</evidence>
<proteinExistence type="predicted"/>
<keyword evidence="2" id="KW-1185">Reference proteome</keyword>
<gene>
    <name evidence="1" type="ORF">AKJ38_03570</name>
</gene>
<protein>
    <submittedName>
        <fullName evidence="1">Uncharacterized protein</fullName>
    </submittedName>
</protein>
<comment type="caution">
    <text evidence="1">The sequence shown here is derived from an EMBL/GenBank/DDBJ whole genome shotgun (WGS) entry which is preliminary data.</text>
</comment>
<accession>A0A133UPY9</accession>
<dbReference type="Proteomes" id="UP000070414">
    <property type="component" value="Unassembled WGS sequence"/>
</dbReference>
<dbReference type="EMBL" id="LHXS01000076">
    <property type="protein sequence ID" value="KXA96265.1"/>
    <property type="molecule type" value="Genomic_DNA"/>
</dbReference>
<organism evidence="1 2">
    <name type="scientific">candidate division MSBL1 archaeon SCGC-AAA259I14</name>
    <dbReference type="NCBI Taxonomy" id="1698268"/>
    <lineage>
        <taxon>Archaea</taxon>
        <taxon>Methanobacteriati</taxon>
        <taxon>Methanobacteriota</taxon>
        <taxon>candidate division MSBL1</taxon>
    </lineage>
</organism>
<sequence length="154" mass="17860">MLFFANDESRESYRLQKFLATMVRNGASVNRPITEAYSEKHKVENLEKDLGSPLLTSEKSWVEVVPFYISGFSVKIPQCLIGIIITIRIVMSTTITVKKTTREKLEKLKKRKKATSFDQLLRKIADEKLEIHDSLFGKAKGIRKNFEREHEERV</sequence>
<name>A0A133UPY9_9EURY</name>